<comment type="subcellular location">
    <subcellularLocation>
        <location evidence="1">Membrane</location>
        <topology evidence="1">Single-pass type IV membrane protein</topology>
    </subcellularLocation>
</comment>
<dbReference type="InterPro" id="IPR006011">
    <property type="entry name" value="Syntaxin_N"/>
</dbReference>
<accession>A0A0L0NTU3</accession>
<dbReference type="SUPFAM" id="SSF47661">
    <property type="entry name" value="t-snare proteins"/>
    <property type="match status" value="1"/>
</dbReference>
<dbReference type="VEuPathDB" id="FungiDB:CJJ07_004374"/>
<dbReference type="GO" id="GO:0000149">
    <property type="term" value="F:SNARE binding"/>
    <property type="evidence" value="ECO:0007669"/>
    <property type="project" value="TreeGrafter"/>
</dbReference>
<comment type="caution">
    <text evidence="9">The sequence shown here is derived from an EMBL/GenBank/DDBJ whole genome shotgun (WGS) entry which is preliminary data.</text>
</comment>
<dbReference type="PANTHER" id="PTHR19957">
    <property type="entry name" value="SYNTAXIN"/>
    <property type="match status" value="1"/>
</dbReference>
<evidence type="ECO:0000256" key="6">
    <source>
        <dbReference type="ARBA" id="ARBA00023136"/>
    </source>
</evidence>
<evidence type="ECO:0000256" key="7">
    <source>
        <dbReference type="SAM" id="Phobius"/>
    </source>
</evidence>
<dbReference type="GO" id="GO:0031201">
    <property type="term" value="C:SNARE complex"/>
    <property type="evidence" value="ECO:0007669"/>
    <property type="project" value="TreeGrafter"/>
</dbReference>
<dbReference type="GO" id="GO:0005484">
    <property type="term" value="F:SNAP receptor activity"/>
    <property type="evidence" value="ECO:0007669"/>
    <property type="project" value="InterPro"/>
</dbReference>
<evidence type="ECO:0000256" key="5">
    <source>
        <dbReference type="ARBA" id="ARBA00023054"/>
    </source>
</evidence>
<dbReference type="FunFam" id="1.20.58.70:FF:000008">
    <property type="entry name" value="Syntaxin family protein"/>
    <property type="match status" value="1"/>
</dbReference>
<dbReference type="EMBL" id="LGST01000041">
    <property type="protein sequence ID" value="KND97597.1"/>
    <property type="molecule type" value="Genomic_DNA"/>
</dbReference>
<dbReference type="GO" id="GO:0012505">
    <property type="term" value="C:endomembrane system"/>
    <property type="evidence" value="ECO:0007669"/>
    <property type="project" value="TreeGrafter"/>
</dbReference>
<dbReference type="InterPro" id="IPR000727">
    <property type="entry name" value="T_SNARE_dom"/>
</dbReference>
<dbReference type="Gene3D" id="1.20.58.70">
    <property type="match status" value="1"/>
</dbReference>
<dbReference type="GO" id="GO:0006906">
    <property type="term" value="P:vesicle fusion"/>
    <property type="evidence" value="ECO:0007669"/>
    <property type="project" value="TreeGrafter"/>
</dbReference>
<keyword evidence="5" id="KW-0175">Coiled coil</keyword>
<evidence type="ECO:0000313" key="9">
    <source>
        <dbReference type="EMBL" id="KND97597.1"/>
    </source>
</evidence>
<dbReference type="VEuPathDB" id="FungiDB:CJI96_0004956"/>
<proteinExistence type="inferred from homology"/>
<evidence type="ECO:0000259" key="8">
    <source>
        <dbReference type="PROSITE" id="PS50192"/>
    </source>
</evidence>
<dbReference type="VEuPathDB" id="FungiDB:B9J08_002401"/>
<dbReference type="PANTHER" id="PTHR19957:SF307">
    <property type="entry name" value="PROTEIN SSO1-RELATED"/>
    <property type="match status" value="1"/>
</dbReference>
<evidence type="ECO:0000256" key="1">
    <source>
        <dbReference type="ARBA" id="ARBA00004211"/>
    </source>
</evidence>
<evidence type="ECO:0000256" key="4">
    <source>
        <dbReference type="ARBA" id="ARBA00022989"/>
    </source>
</evidence>
<dbReference type="VEuPathDB" id="FungiDB:CJJ09_005489"/>
<dbReference type="PROSITE" id="PS50192">
    <property type="entry name" value="T_SNARE"/>
    <property type="match status" value="1"/>
</dbReference>
<comment type="similarity">
    <text evidence="2">Belongs to the syntaxin family.</text>
</comment>
<keyword evidence="6 7" id="KW-0472">Membrane</keyword>
<dbReference type="Pfam" id="PF05739">
    <property type="entry name" value="SNARE"/>
    <property type="match status" value="1"/>
</dbReference>
<dbReference type="GO" id="GO:0048278">
    <property type="term" value="P:vesicle docking"/>
    <property type="evidence" value="ECO:0007669"/>
    <property type="project" value="TreeGrafter"/>
</dbReference>
<dbReference type="VEuPathDB" id="FungiDB:CJI97_001945"/>
<name>A0A0L0NTU3_CANAR</name>
<organism evidence="9 10">
    <name type="scientific">Candidozyma auris</name>
    <name type="common">Yeast</name>
    <name type="synonym">Candida auris</name>
    <dbReference type="NCBI Taxonomy" id="498019"/>
    <lineage>
        <taxon>Eukaryota</taxon>
        <taxon>Fungi</taxon>
        <taxon>Dikarya</taxon>
        <taxon>Ascomycota</taxon>
        <taxon>Saccharomycotina</taxon>
        <taxon>Pichiomycetes</taxon>
        <taxon>Metschnikowiaceae</taxon>
        <taxon>Candidozyma</taxon>
    </lineage>
</organism>
<dbReference type="Proteomes" id="UP000037122">
    <property type="component" value="Unassembled WGS sequence"/>
</dbReference>
<evidence type="ECO:0000313" key="10">
    <source>
        <dbReference type="Proteomes" id="UP000037122"/>
    </source>
</evidence>
<gene>
    <name evidence="9" type="ORF">QG37_05993</name>
</gene>
<dbReference type="GO" id="GO:0006887">
    <property type="term" value="P:exocytosis"/>
    <property type="evidence" value="ECO:0007669"/>
    <property type="project" value="TreeGrafter"/>
</dbReference>
<dbReference type="PROSITE" id="PS00914">
    <property type="entry name" value="SYNTAXIN"/>
    <property type="match status" value="1"/>
</dbReference>
<reference evidence="10" key="1">
    <citation type="journal article" date="2015" name="BMC Genomics">
        <title>Draft genome of a commonly misdiagnosed multidrug resistant pathogen Candida auris.</title>
        <authorList>
            <person name="Chatterjee S."/>
            <person name="Alampalli S.V."/>
            <person name="Nageshan R.K."/>
            <person name="Chettiar S.T."/>
            <person name="Joshi S."/>
            <person name="Tatu U.S."/>
        </authorList>
    </citation>
    <scope>NUCLEOTIDE SEQUENCE [LARGE SCALE GENOMIC DNA]</scope>
    <source>
        <strain evidence="10">6684</strain>
    </source>
</reference>
<dbReference type="GO" id="GO:0005886">
    <property type="term" value="C:plasma membrane"/>
    <property type="evidence" value="ECO:0007669"/>
    <property type="project" value="TreeGrafter"/>
</dbReference>
<dbReference type="SMART" id="SM00397">
    <property type="entry name" value="t_SNARE"/>
    <property type="match status" value="1"/>
</dbReference>
<dbReference type="AlphaFoldDB" id="A0A0L0NTU3"/>
<feature type="domain" description="T-SNARE coiled-coil homology" evidence="8">
    <location>
        <begin position="196"/>
        <end position="258"/>
    </location>
</feature>
<dbReference type="Pfam" id="PF00804">
    <property type="entry name" value="Syntaxin"/>
    <property type="match status" value="1"/>
</dbReference>
<dbReference type="InterPro" id="IPR045242">
    <property type="entry name" value="Syntaxin"/>
</dbReference>
<sequence>MSNPYYNGGGQNGSSYEMTSMKYSAGGSAGEDDFVAFMNEIQDIHTQLDNYSNLVDLISNKQRNFIQELDLNDEDTEYSSKQIDALVNEALSLQAELKLRIKNVQTQAAQLRNPQKIDQAEATRNKFLEYIQRYRLTESKNREQTKAQLARQYQIINPHATQEEIEAAVEDGTPNQQIFQQALMQSNRRGEARTVLNEVQVRHRELLKLEKTMAELTQLFHDMEELVIEQDQPIQQIEEQVDTAQHDIEQGVGHTQKAVFSAKAMRKKKWWCFIICLIIVIILALVLGIHFGTK</sequence>
<keyword evidence="3 7" id="KW-0812">Transmembrane</keyword>
<protein>
    <recommendedName>
        <fullName evidence="8">t-SNARE coiled-coil homology domain-containing protein</fullName>
    </recommendedName>
</protein>
<dbReference type="CDD" id="cd15849">
    <property type="entry name" value="SNARE_Sso1"/>
    <property type="match status" value="1"/>
</dbReference>
<evidence type="ECO:0000256" key="3">
    <source>
        <dbReference type="ARBA" id="ARBA00022692"/>
    </source>
</evidence>
<keyword evidence="4 7" id="KW-1133">Transmembrane helix</keyword>
<evidence type="ECO:0000256" key="2">
    <source>
        <dbReference type="ARBA" id="ARBA00009063"/>
    </source>
</evidence>
<dbReference type="InterPro" id="IPR006012">
    <property type="entry name" value="Syntaxin/epimorphin_CS"/>
</dbReference>
<dbReference type="VEuPathDB" id="FungiDB:QG37_05993"/>
<dbReference type="InterPro" id="IPR010989">
    <property type="entry name" value="SNARE"/>
</dbReference>
<dbReference type="GO" id="GO:0006886">
    <property type="term" value="P:intracellular protein transport"/>
    <property type="evidence" value="ECO:0007669"/>
    <property type="project" value="InterPro"/>
</dbReference>
<feature type="transmembrane region" description="Helical" evidence="7">
    <location>
        <begin position="270"/>
        <end position="291"/>
    </location>
</feature>